<dbReference type="EnsemblMetazoa" id="CJA37831.1">
    <property type="protein sequence ID" value="CJA37831.1"/>
    <property type="gene ID" value="WBGene00213678"/>
</dbReference>
<keyword evidence="2" id="KW-1185">Reference proteome</keyword>
<evidence type="ECO:0000313" key="1">
    <source>
        <dbReference type="EnsemblMetazoa" id="CJA37831.1"/>
    </source>
</evidence>
<proteinExistence type="predicted"/>
<reference evidence="2" key="1">
    <citation type="submission" date="2010-08" db="EMBL/GenBank/DDBJ databases">
        <authorList>
            <consortium name="Caenorhabditis japonica Sequencing Consortium"/>
            <person name="Wilson R.K."/>
        </authorList>
    </citation>
    <scope>NUCLEOTIDE SEQUENCE [LARGE SCALE GENOMIC DNA]</scope>
    <source>
        <strain evidence="2">DF5081</strain>
    </source>
</reference>
<name>A0A8R1EKL5_CAEJA</name>
<evidence type="ECO:0000313" key="2">
    <source>
        <dbReference type="Proteomes" id="UP000005237"/>
    </source>
</evidence>
<organism evidence="1 2">
    <name type="scientific">Caenorhabditis japonica</name>
    <dbReference type="NCBI Taxonomy" id="281687"/>
    <lineage>
        <taxon>Eukaryota</taxon>
        <taxon>Metazoa</taxon>
        <taxon>Ecdysozoa</taxon>
        <taxon>Nematoda</taxon>
        <taxon>Chromadorea</taxon>
        <taxon>Rhabditida</taxon>
        <taxon>Rhabditina</taxon>
        <taxon>Rhabditomorpha</taxon>
        <taxon>Rhabditoidea</taxon>
        <taxon>Rhabditidae</taxon>
        <taxon>Peloderinae</taxon>
        <taxon>Caenorhabditis</taxon>
    </lineage>
</organism>
<accession>A0A8R1EKL5</accession>
<protein>
    <submittedName>
        <fullName evidence="1">Uncharacterized protein</fullName>
    </submittedName>
</protein>
<reference evidence="1" key="2">
    <citation type="submission" date="2022-06" db="UniProtKB">
        <authorList>
            <consortium name="EnsemblMetazoa"/>
        </authorList>
    </citation>
    <scope>IDENTIFICATION</scope>
    <source>
        <strain evidence="1">DF5081</strain>
    </source>
</reference>
<sequence>MEPTKFWPMASGVFGAQGSEVKSGAVVLSCQFDVCAKSKFSLSTLSGETNDCERVGQIQMMNIVLRQN</sequence>
<dbReference type="Proteomes" id="UP000005237">
    <property type="component" value="Unassembled WGS sequence"/>
</dbReference>
<dbReference type="AlphaFoldDB" id="A0A8R1EKL5"/>